<dbReference type="Proteomes" id="UP001153387">
    <property type="component" value="Unassembled WGS sequence"/>
</dbReference>
<dbReference type="EMBL" id="JAPDHZ010000006">
    <property type="protein sequence ID" value="MDG0794639.1"/>
    <property type="molecule type" value="Genomic_DNA"/>
</dbReference>
<gene>
    <name evidence="2" type="ORF">OMP38_30210</name>
</gene>
<protein>
    <submittedName>
        <fullName evidence="2">Uncharacterized protein</fullName>
    </submittedName>
</protein>
<accession>A0A9X4KLT8</accession>
<name>A0A9X4KLT8_9BACL</name>
<evidence type="ECO:0000313" key="3">
    <source>
        <dbReference type="Proteomes" id="UP001153387"/>
    </source>
</evidence>
<keyword evidence="1" id="KW-1133">Transmembrane helix</keyword>
<proteinExistence type="predicted"/>
<evidence type="ECO:0000313" key="2">
    <source>
        <dbReference type="EMBL" id="MDG0794639.1"/>
    </source>
</evidence>
<sequence>MVDNRGGSLYNVGSTNPSKGDLAIEISALLVIVVAMLAGAAGWLVLVLAVRRAVDSSGTSRKLERLTEEIRMLRRELRVRDAVQRSSEAIGHQVDRHV</sequence>
<organism evidence="2 3">
    <name type="scientific">Cohnella ginsengisoli</name>
    <dbReference type="NCBI Taxonomy" id="425004"/>
    <lineage>
        <taxon>Bacteria</taxon>
        <taxon>Bacillati</taxon>
        <taxon>Bacillota</taxon>
        <taxon>Bacilli</taxon>
        <taxon>Bacillales</taxon>
        <taxon>Paenibacillaceae</taxon>
        <taxon>Cohnella</taxon>
    </lineage>
</organism>
<dbReference type="RefSeq" id="WP_277568365.1">
    <property type="nucleotide sequence ID" value="NZ_JAPDHZ010000006.1"/>
</dbReference>
<keyword evidence="1" id="KW-0812">Transmembrane</keyword>
<comment type="caution">
    <text evidence="2">The sequence shown here is derived from an EMBL/GenBank/DDBJ whole genome shotgun (WGS) entry which is preliminary data.</text>
</comment>
<evidence type="ECO:0000256" key="1">
    <source>
        <dbReference type="SAM" id="Phobius"/>
    </source>
</evidence>
<keyword evidence="3" id="KW-1185">Reference proteome</keyword>
<keyword evidence="1" id="KW-0472">Membrane</keyword>
<dbReference type="AlphaFoldDB" id="A0A9X4KLT8"/>
<feature type="transmembrane region" description="Helical" evidence="1">
    <location>
        <begin position="26"/>
        <end position="50"/>
    </location>
</feature>
<reference evidence="2 3" key="1">
    <citation type="submission" date="2022-10" db="EMBL/GenBank/DDBJ databases">
        <title>Comparative genomic analysis of Cohnella hashimotonis sp. nov., isolated from the International Space Station.</title>
        <authorList>
            <person name="Simpson A."/>
            <person name="Venkateswaran K."/>
        </authorList>
    </citation>
    <scope>NUCLEOTIDE SEQUENCE [LARGE SCALE GENOMIC DNA]</scope>
    <source>
        <strain evidence="2 3">DSM 18997</strain>
    </source>
</reference>